<comment type="caution">
    <text evidence="2">The sequence shown here is derived from an EMBL/GenBank/DDBJ whole genome shotgun (WGS) entry which is preliminary data.</text>
</comment>
<dbReference type="SUPFAM" id="SSF52821">
    <property type="entry name" value="Rhodanese/Cell cycle control phosphatase"/>
    <property type="match status" value="1"/>
</dbReference>
<dbReference type="SMART" id="SM00450">
    <property type="entry name" value="RHOD"/>
    <property type="match status" value="1"/>
</dbReference>
<dbReference type="InterPro" id="IPR050229">
    <property type="entry name" value="GlpE_sulfurtransferase"/>
</dbReference>
<name>A0ABU5W212_9BACT</name>
<evidence type="ECO:0000313" key="2">
    <source>
        <dbReference type="EMBL" id="MEA9357855.1"/>
    </source>
</evidence>
<organism evidence="2 3">
    <name type="scientific">Bacteriovorax antarcticus</name>
    <dbReference type="NCBI Taxonomy" id="3088717"/>
    <lineage>
        <taxon>Bacteria</taxon>
        <taxon>Pseudomonadati</taxon>
        <taxon>Bdellovibrionota</taxon>
        <taxon>Bacteriovoracia</taxon>
        <taxon>Bacteriovoracales</taxon>
        <taxon>Bacteriovoracaceae</taxon>
        <taxon>Bacteriovorax</taxon>
    </lineage>
</organism>
<dbReference type="RefSeq" id="WP_323578030.1">
    <property type="nucleotide sequence ID" value="NZ_JAYGJQ010000002.1"/>
</dbReference>
<dbReference type="PANTHER" id="PTHR43031">
    <property type="entry name" value="FAD-DEPENDENT OXIDOREDUCTASE"/>
    <property type="match status" value="1"/>
</dbReference>
<gene>
    <name evidence="2" type="ORF">SHI21_16610</name>
</gene>
<dbReference type="Proteomes" id="UP001302274">
    <property type="component" value="Unassembled WGS sequence"/>
</dbReference>
<dbReference type="EMBL" id="JAYGJQ010000002">
    <property type="protein sequence ID" value="MEA9357855.1"/>
    <property type="molecule type" value="Genomic_DNA"/>
</dbReference>
<dbReference type="PANTHER" id="PTHR43031:SF18">
    <property type="entry name" value="RHODANESE-RELATED SULFURTRANSFERASES"/>
    <property type="match status" value="1"/>
</dbReference>
<feature type="domain" description="Rhodanese" evidence="1">
    <location>
        <begin position="4"/>
        <end position="97"/>
    </location>
</feature>
<dbReference type="InterPro" id="IPR036873">
    <property type="entry name" value="Rhodanese-like_dom_sf"/>
</dbReference>
<reference evidence="2 3" key="1">
    <citation type="submission" date="2023-11" db="EMBL/GenBank/DDBJ databases">
        <title>A Novel Polar Bacteriovorax (B. antarcticus) Isolated from the Biocrust in Antarctica.</title>
        <authorList>
            <person name="Mun W."/>
            <person name="Choi S.Y."/>
            <person name="Mitchell R.J."/>
        </authorList>
    </citation>
    <scope>NUCLEOTIDE SEQUENCE [LARGE SCALE GENOMIC DNA]</scope>
    <source>
        <strain evidence="2 3">PP10</strain>
    </source>
</reference>
<dbReference type="PROSITE" id="PS50206">
    <property type="entry name" value="RHODANESE_3"/>
    <property type="match status" value="1"/>
</dbReference>
<accession>A0ABU5W212</accession>
<keyword evidence="3" id="KW-1185">Reference proteome</keyword>
<evidence type="ECO:0000313" key="3">
    <source>
        <dbReference type="Proteomes" id="UP001302274"/>
    </source>
</evidence>
<protein>
    <submittedName>
        <fullName evidence="2">Rhodanese-like domain-containing protein</fullName>
    </submittedName>
</protein>
<dbReference type="CDD" id="cd00158">
    <property type="entry name" value="RHOD"/>
    <property type="match status" value="1"/>
</dbReference>
<sequence>MLLDNKQAIVIDVREPEETSFGIIQGALLLPMSVMNHNRALFEKEISAIPKDKTIVVYCASGRRAQLVGIEVEKLGHKVLSLGAFSSWVDAGLPVTTK</sequence>
<proteinExistence type="predicted"/>
<dbReference type="InterPro" id="IPR001763">
    <property type="entry name" value="Rhodanese-like_dom"/>
</dbReference>
<dbReference type="Pfam" id="PF00581">
    <property type="entry name" value="Rhodanese"/>
    <property type="match status" value="1"/>
</dbReference>
<dbReference type="Gene3D" id="3.40.250.10">
    <property type="entry name" value="Rhodanese-like domain"/>
    <property type="match status" value="1"/>
</dbReference>
<evidence type="ECO:0000259" key="1">
    <source>
        <dbReference type="PROSITE" id="PS50206"/>
    </source>
</evidence>